<feature type="region of interest" description="Disordered" evidence="1">
    <location>
        <begin position="186"/>
        <end position="206"/>
    </location>
</feature>
<dbReference type="AlphaFoldDB" id="A0A6L2KU86"/>
<dbReference type="EMBL" id="BKCJ010002977">
    <property type="protein sequence ID" value="GEU52177.1"/>
    <property type="molecule type" value="Genomic_DNA"/>
</dbReference>
<dbReference type="Pfam" id="PF14223">
    <property type="entry name" value="Retrotran_gag_2"/>
    <property type="match status" value="1"/>
</dbReference>
<evidence type="ECO:0000256" key="1">
    <source>
        <dbReference type="SAM" id="MobiDB-lite"/>
    </source>
</evidence>
<feature type="domain" description="Retroviral polymerase SH3-like" evidence="2">
    <location>
        <begin position="359"/>
        <end position="412"/>
    </location>
</feature>
<dbReference type="PANTHER" id="PTHR34676:SF17">
    <property type="entry name" value="OS06G0684500 PROTEIN"/>
    <property type="match status" value="1"/>
</dbReference>
<reference evidence="3" key="1">
    <citation type="journal article" date="2019" name="Sci. Rep.">
        <title>Draft genome of Tanacetum cinerariifolium, the natural source of mosquito coil.</title>
        <authorList>
            <person name="Yamashiro T."/>
            <person name="Shiraishi A."/>
            <person name="Satake H."/>
            <person name="Nakayama K."/>
        </authorList>
    </citation>
    <scope>NUCLEOTIDE SEQUENCE</scope>
</reference>
<dbReference type="PANTHER" id="PTHR34676">
    <property type="entry name" value="DUF4219 DOMAIN-CONTAINING PROTEIN-RELATED"/>
    <property type="match status" value="1"/>
</dbReference>
<feature type="compositionally biased region" description="Acidic residues" evidence="1">
    <location>
        <begin position="195"/>
        <end position="206"/>
    </location>
</feature>
<evidence type="ECO:0000259" key="2">
    <source>
        <dbReference type="Pfam" id="PF25597"/>
    </source>
</evidence>
<dbReference type="InterPro" id="IPR057670">
    <property type="entry name" value="SH3_retrovirus"/>
</dbReference>
<organism evidence="3">
    <name type="scientific">Tanacetum cinerariifolium</name>
    <name type="common">Dalmatian daisy</name>
    <name type="synonym">Chrysanthemum cinerariifolium</name>
    <dbReference type="NCBI Taxonomy" id="118510"/>
    <lineage>
        <taxon>Eukaryota</taxon>
        <taxon>Viridiplantae</taxon>
        <taxon>Streptophyta</taxon>
        <taxon>Embryophyta</taxon>
        <taxon>Tracheophyta</taxon>
        <taxon>Spermatophyta</taxon>
        <taxon>Magnoliopsida</taxon>
        <taxon>eudicotyledons</taxon>
        <taxon>Gunneridae</taxon>
        <taxon>Pentapetalae</taxon>
        <taxon>asterids</taxon>
        <taxon>campanulids</taxon>
        <taxon>Asterales</taxon>
        <taxon>Asteraceae</taxon>
        <taxon>Asteroideae</taxon>
        <taxon>Anthemideae</taxon>
        <taxon>Anthemidinae</taxon>
        <taxon>Tanacetum</taxon>
    </lineage>
</organism>
<dbReference type="CDD" id="cd09272">
    <property type="entry name" value="RNase_HI_RT_Ty1"/>
    <property type="match status" value="1"/>
</dbReference>
<protein>
    <submittedName>
        <fullName evidence="3">Zf-CCHC domain-containing protein/DUF4219 domain-containing protein/UBN2 domain-containing protein</fullName>
    </submittedName>
</protein>
<proteinExistence type="predicted"/>
<gene>
    <name evidence="3" type="ORF">Tci_024155</name>
</gene>
<name>A0A6L2KU86_TANCI</name>
<accession>A0A6L2KU86</accession>
<comment type="caution">
    <text evidence="3">The sequence shown here is derived from an EMBL/GenBank/DDBJ whole genome shotgun (WGS) entry which is preliminary data.</text>
</comment>
<sequence length="509" mass="58697">MESQKYFEGISMQRPLLLESDGFIYWKNRFETYVKLKDLDLWHVITDGDFSPIQNNLETKKDEVVPFHKQNDDLKKKLAKNNKAKMIIYNALPRKEYERIFMCQTAKEIWDTLLITHQGFSSKNYVRKFLKALHLKWHAKVTAIEESKTLTTLPLDELIENFKVYEEVIKKDFKMVKGKKEQSRSIASKVKKEVSDEDSSSSDSEDEEYDMAVKEFKKFFKRRERFVRQPRGDRKTFQRSRNDGYGKSKRKFFRCGDPNHLIGKCSKLPKNNDQRAFIRGAWSDNGKDEVEKTKDKTCLVAQAPDEICLGINLKPDEWIKDSGCSKHKTGNQKLFSSYKAYNGGNVIFRSNLRGKIIGKDYLSKFDPKSYEGVFLEYSQNSKAYIILNKQTMKVKESLNVTFDETPLSPKTPQLEDDELVKEEAIKGSGIETIVYADSDHAGDYVDRKSTSGVCTFMGCCLTSWFSKKQTTLAISTTEAEYVSGEKACQQALWMKQALVNYGISSLTLS</sequence>
<evidence type="ECO:0000313" key="3">
    <source>
        <dbReference type="EMBL" id="GEU52177.1"/>
    </source>
</evidence>
<dbReference type="Pfam" id="PF25597">
    <property type="entry name" value="SH3_retrovirus"/>
    <property type="match status" value="1"/>
</dbReference>